<dbReference type="EMBL" id="VSSQ01133582">
    <property type="protein sequence ID" value="MPN59494.1"/>
    <property type="molecule type" value="Genomic_DNA"/>
</dbReference>
<evidence type="ECO:0000256" key="1">
    <source>
        <dbReference type="SAM" id="MobiDB-lite"/>
    </source>
</evidence>
<name>A0A645JGL6_9ZZZZ</name>
<sequence length="56" mass="6214">MSELIKKSQNNHQNISSTHFSKKVPISTQMINIPSVMRHILPVVPSEGVTVFGVAR</sequence>
<comment type="caution">
    <text evidence="2">The sequence shown here is derived from an EMBL/GenBank/DDBJ whole genome shotgun (WGS) entry which is preliminary data.</text>
</comment>
<organism evidence="2">
    <name type="scientific">bioreactor metagenome</name>
    <dbReference type="NCBI Taxonomy" id="1076179"/>
    <lineage>
        <taxon>unclassified sequences</taxon>
        <taxon>metagenomes</taxon>
        <taxon>ecological metagenomes</taxon>
    </lineage>
</organism>
<feature type="region of interest" description="Disordered" evidence="1">
    <location>
        <begin position="1"/>
        <end position="21"/>
    </location>
</feature>
<proteinExistence type="predicted"/>
<protein>
    <submittedName>
        <fullName evidence="2">Uncharacterized protein</fullName>
    </submittedName>
</protein>
<reference evidence="2" key="1">
    <citation type="submission" date="2019-08" db="EMBL/GenBank/DDBJ databases">
        <authorList>
            <person name="Kucharzyk K."/>
            <person name="Murdoch R.W."/>
            <person name="Higgins S."/>
            <person name="Loffler F."/>
        </authorList>
    </citation>
    <scope>NUCLEOTIDE SEQUENCE</scope>
</reference>
<feature type="compositionally biased region" description="Polar residues" evidence="1">
    <location>
        <begin position="7"/>
        <end position="19"/>
    </location>
</feature>
<accession>A0A645JGL6</accession>
<gene>
    <name evidence="2" type="ORF">SDC9_207215</name>
</gene>
<dbReference type="AlphaFoldDB" id="A0A645JGL6"/>
<evidence type="ECO:0000313" key="2">
    <source>
        <dbReference type="EMBL" id="MPN59494.1"/>
    </source>
</evidence>